<dbReference type="EMBL" id="FNFO01000003">
    <property type="protein sequence ID" value="SDK63157.1"/>
    <property type="molecule type" value="Genomic_DNA"/>
</dbReference>
<feature type="chain" id="PRO_5011741711" evidence="9">
    <location>
        <begin position="25"/>
        <end position="720"/>
    </location>
</feature>
<comment type="similarity">
    <text evidence="8">Belongs to the TonB-dependent receptor family.</text>
</comment>
<dbReference type="InterPro" id="IPR037066">
    <property type="entry name" value="Plug_dom_sf"/>
</dbReference>
<dbReference type="InterPro" id="IPR036942">
    <property type="entry name" value="Beta-barrel_TonB_sf"/>
</dbReference>
<dbReference type="GO" id="GO:0044718">
    <property type="term" value="P:siderophore transmembrane transport"/>
    <property type="evidence" value="ECO:0007669"/>
    <property type="project" value="TreeGrafter"/>
</dbReference>
<organism evidence="11 12">
    <name type="scientific">Catalinimonas alkaloidigena</name>
    <dbReference type="NCBI Taxonomy" id="1075417"/>
    <lineage>
        <taxon>Bacteria</taxon>
        <taxon>Pseudomonadati</taxon>
        <taxon>Bacteroidota</taxon>
        <taxon>Cytophagia</taxon>
        <taxon>Cytophagales</taxon>
        <taxon>Catalimonadaceae</taxon>
        <taxon>Catalinimonas</taxon>
    </lineage>
</organism>
<dbReference type="GO" id="GO:0015344">
    <property type="term" value="F:siderophore uptake transmembrane transporter activity"/>
    <property type="evidence" value="ECO:0007669"/>
    <property type="project" value="TreeGrafter"/>
</dbReference>
<evidence type="ECO:0000256" key="5">
    <source>
        <dbReference type="ARBA" id="ARBA00022729"/>
    </source>
</evidence>
<dbReference type="Gene3D" id="2.40.170.20">
    <property type="entry name" value="TonB-dependent receptor, beta-barrel domain"/>
    <property type="match status" value="1"/>
</dbReference>
<evidence type="ECO:0000256" key="9">
    <source>
        <dbReference type="SAM" id="SignalP"/>
    </source>
</evidence>
<dbReference type="STRING" id="1075417.SAMN05421823_103130"/>
<feature type="signal peptide" evidence="9">
    <location>
        <begin position="1"/>
        <end position="24"/>
    </location>
</feature>
<evidence type="ECO:0000256" key="8">
    <source>
        <dbReference type="PROSITE-ProRule" id="PRU01360"/>
    </source>
</evidence>
<dbReference type="GO" id="GO:0009279">
    <property type="term" value="C:cell outer membrane"/>
    <property type="evidence" value="ECO:0007669"/>
    <property type="project" value="UniProtKB-SubCell"/>
</dbReference>
<dbReference type="InterPro" id="IPR039426">
    <property type="entry name" value="TonB-dep_rcpt-like"/>
</dbReference>
<feature type="domain" description="TonB-dependent receptor plug" evidence="10">
    <location>
        <begin position="61"/>
        <end position="178"/>
    </location>
</feature>
<name>A0A1G9DGZ6_9BACT</name>
<keyword evidence="7 8" id="KW-0998">Cell outer membrane</keyword>
<dbReference type="PROSITE" id="PS52016">
    <property type="entry name" value="TONB_DEPENDENT_REC_3"/>
    <property type="match status" value="1"/>
</dbReference>
<reference evidence="11 12" key="1">
    <citation type="submission" date="2016-10" db="EMBL/GenBank/DDBJ databases">
        <authorList>
            <person name="de Groot N.N."/>
        </authorList>
    </citation>
    <scope>NUCLEOTIDE SEQUENCE [LARGE SCALE GENOMIC DNA]</scope>
    <source>
        <strain evidence="11 12">DSM 25186</strain>
    </source>
</reference>
<evidence type="ECO:0000256" key="6">
    <source>
        <dbReference type="ARBA" id="ARBA00023136"/>
    </source>
</evidence>
<keyword evidence="2 8" id="KW-0813">Transport</keyword>
<evidence type="ECO:0000256" key="3">
    <source>
        <dbReference type="ARBA" id="ARBA00022452"/>
    </source>
</evidence>
<accession>A0A1G9DGZ6</accession>
<gene>
    <name evidence="11" type="ORF">SAMN05421823_103130</name>
</gene>
<evidence type="ECO:0000256" key="1">
    <source>
        <dbReference type="ARBA" id="ARBA00004571"/>
    </source>
</evidence>
<protein>
    <submittedName>
        <fullName evidence="11">Iron complex outermembrane recepter protein</fullName>
    </submittedName>
</protein>
<dbReference type="Pfam" id="PF07715">
    <property type="entry name" value="Plug"/>
    <property type="match status" value="1"/>
</dbReference>
<keyword evidence="6 8" id="KW-0472">Membrane</keyword>
<dbReference type="PANTHER" id="PTHR30069:SF29">
    <property type="entry name" value="HEMOGLOBIN AND HEMOGLOBIN-HAPTOGLOBIN-BINDING PROTEIN 1-RELATED"/>
    <property type="match status" value="1"/>
</dbReference>
<keyword evidence="3 8" id="KW-1134">Transmembrane beta strand</keyword>
<dbReference type="AlphaFoldDB" id="A0A1G9DGZ6"/>
<comment type="subcellular location">
    <subcellularLocation>
        <location evidence="1 8">Cell outer membrane</location>
        <topology evidence="1 8">Multi-pass membrane protein</topology>
    </subcellularLocation>
</comment>
<dbReference type="Gene3D" id="2.170.130.10">
    <property type="entry name" value="TonB-dependent receptor, plug domain"/>
    <property type="match status" value="1"/>
</dbReference>
<proteinExistence type="inferred from homology"/>
<evidence type="ECO:0000256" key="2">
    <source>
        <dbReference type="ARBA" id="ARBA00022448"/>
    </source>
</evidence>
<evidence type="ECO:0000256" key="7">
    <source>
        <dbReference type="ARBA" id="ARBA00023237"/>
    </source>
</evidence>
<evidence type="ECO:0000313" key="11">
    <source>
        <dbReference type="EMBL" id="SDK63157.1"/>
    </source>
</evidence>
<dbReference type="PANTHER" id="PTHR30069">
    <property type="entry name" value="TONB-DEPENDENT OUTER MEMBRANE RECEPTOR"/>
    <property type="match status" value="1"/>
</dbReference>
<keyword evidence="12" id="KW-1185">Reference proteome</keyword>
<dbReference type="Proteomes" id="UP000198510">
    <property type="component" value="Unassembled WGS sequence"/>
</dbReference>
<evidence type="ECO:0000313" key="12">
    <source>
        <dbReference type="Proteomes" id="UP000198510"/>
    </source>
</evidence>
<dbReference type="InterPro" id="IPR012910">
    <property type="entry name" value="Plug_dom"/>
</dbReference>
<dbReference type="SUPFAM" id="SSF56935">
    <property type="entry name" value="Porins"/>
    <property type="match status" value="1"/>
</dbReference>
<keyword evidence="5 9" id="KW-0732">Signal</keyword>
<dbReference type="OrthoDB" id="9764669at2"/>
<evidence type="ECO:0000259" key="10">
    <source>
        <dbReference type="Pfam" id="PF07715"/>
    </source>
</evidence>
<sequence length="720" mass="80593">MKFQMKKRNTLLTIVGLGALVLNATPGYGQEQNNADLFEMSLEELMNVEIVSASKKSENVFNAPVSSYSITREEIARSGASSIPEALRLCPGVIVRETSNGNYDVHLRGLDNTAQYTRTLEQQNRLTLVMIDNRPVFNYDQGGTFWESLPIDLIDIERIEVVRGAVAPLFGPNAVTGVINIITRTPDQKGPHAVANAQIAPGQTQVANLAVGYGLNEKLHVTLSGNYQKRDRFDDLYYFYQSDTFSSDLSEVPDAALFYPDPSLAQNKYGINAFVNYEANDQVSLDLSAGLQDAESQKVYVSSLTPLGTNGISSKYLNLASRVYGVGTRVSYNTGYSFVDHEGGIEYNFRTADAVVDYRWQLSDRLSVRPEFNYQHIEYDQLNTTSQINTYAGSVQVDYQLLDNWRLMGAGRVDKFDILKDAYFSYQLLSTYKLSEKSLLRFGQSRSTSGAFWTPTSINYSITNDMAFNGPGSGPFYTYNLSGNRNLKLASVTLTELGFRTHLSRNLSLDVDAFRQKLRDMNMFVMTEMTYQPTGYPAPYPAYVPERIQFSFENLPLTATQLGLTVSANYIASAKFQFKPFVTIQRTQVIDIPRGANTLPVDSASNPYNIYNGFDDEHKSTPAVFGGLYANFSPSQKWNINLNGYFFSAHTQFHQYDLERESTVGAISGKVLINSKVAYQVIEPLQVYLNVRNLTGSTSREYYGSDRTSRSVMFGASYNF</sequence>
<keyword evidence="4 8" id="KW-0812">Transmembrane</keyword>
<evidence type="ECO:0000256" key="4">
    <source>
        <dbReference type="ARBA" id="ARBA00022692"/>
    </source>
</evidence>